<proteinExistence type="predicted"/>
<keyword evidence="1" id="KW-0732">Signal</keyword>
<dbReference type="EMBL" id="AE014300">
    <property type="protein sequence ID" value="AAN52978.1"/>
    <property type="molecule type" value="Genomic_DNA"/>
</dbReference>
<reference evidence="2 3" key="1">
    <citation type="journal article" date="2002" name="Nat. Biotechnol.">
        <title>Genome sequence of the dissimilatory metal ion-reducing bacterium Shewanella oneidensis.</title>
        <authorList>
            <person name="Heidelberg J.F."/>
            <person name="Paulsen I.T."/>
            <person name="Nelson K.E."/>
            <person name="Gaidos E.J."/>
            <person name="Nelson W.C."/>
            <person name="Read T.D."/>
            <person name="Eisen J.A."/>
            <person name="Seshadri R."/>
            <person name="Ward N."/>
            <person name="Methe B."/>
            <person name="Clayton R.A."/>
            <person name="Meyer T."/>
            <person name="Tsapin A."/>
            <person name="Scott J."/>
            <person name="Beanan M."/>
            <person name="Brinkac L."/>
            <person name="Daugherty S."/>
            <person name="DeBoy R.T."/>
            <person name="Dodson R.J."/>
            <person name="Durkin A.S."/>
            <person name="Haft D.H."/>
            <person name="Kolonay J.F."/>
            <person name="Madupu R."/>
            <person name="Peterson J.D."/>
            <person name="Umayam L.A."/>
            <person name="White O."/>
            <person name="Wolf A.M."/>
            <person name="Vamathevan J."/>
            <person name="Weidman J."/>
            <person name="Impraim M."/>
            <person name="Lee K."/>
            <person name="Berry K."/>
            <person name="Lee C."/>
            <person name="Mueller J."/>
            <person name="Khouri H."/>
            <person name="Gill J."/>
            <person name="Utterback T.R."/>
            <person name="McDonald L.A."/>
            <person name="Feldblyum T.V."/>
            <person name="Smith H.O."/>
            <person name="Venter J.C."/>
            <person name="Nealson K.H."/>
            <person name="Fraser C.M."/>
        </authorList>
    </citation>
    <scope>NUCLEOTIDE SEQUENCE [LARGE SCALE GENOMIC DNA]</scope>
    <source>
        <strain evidence="3">ATCC 700550 / JCM 31522 / CIP 106686 / LMG 19005 / NCIMB 14063 / MR-1</strain>
    </source>
</reference>
<feature type="signal peptide" evidence="1">
    <location>
        <begin position="1"/>
        <end position="21"/>
    </location>
</feature>
<evidence type="ECO:0000256" key="1">
    <source>
        <dbReference type="SAM" id="SignalP"/>
    </source>
</evidence>
<dbReference type="Proteomes" id="UP000008186">
    <property type="component" value="Plasmid megaplasmid"/>
</dbReference>
<dbReference type="HOGENOM" id="CLU_1634250_0_0_6"/>
<dbReference type="RefSeq" id="WP_011074375.1">
    <property type="nucleotide sequence ID" value="NC_004349.1"/>
</dbReference>
<sequence length="162" mass="18209">MSKFLFITLLAVISASFTTHANDYFVSINVLDSQKQSLSIPLTLIASEPAGYKSDLEKIPYPVKECSSSNGKITERFYGKEFKRGYAINFSSGLPDKEFKVTEYLIDDKEYPLYDFKKDCFANQVVQIVNEYSFTLNVLQATSKIVELQSGGEVSIMVHASK</sequence>
<evidence type="ECO:0008006" key="4">
    <source>
        <dbReference type="Google" id="ProtNLM"/>
    </source>
</evidence>
<keyword evidence="3" id="KW-1185">Reference proteome</keyword>
<dbReference type="KEGG" id="son:SO_A0042"/>
<name>Q8E881_SHEON</name>
<protein>
    <recommendedName>
        <fullName evidence="4">Periplasmic protein</fullName>
    </recommendedName>
</protein>
<feature type="chain" id="PRO_5004307053" description="Periplasmic protein" evidence="1">
    <location>
        <begin position="22"/>
        <end position="162"/>
    </location>
</feature>
<geneLocation type="plasmid" evidence="2 3">
    <name>megaplasmid</name>
</geneLocation>
<evidence type="ECO:0000313" key="2">
    <source>
        <dbReference type="EMBL" id="AAN52978.1"/>
    </source>
</evidence>
<gene>
    <name evidence="2" type="ordered locus">SO_A0042</name>
</gene>
<dbReference type="AlphaFoldDB" id="Q8E881"/>
<keyword evidence="2" id="KW-0614">Plasmid</keyword>
<organism evidence="2 3">
    <name type="scientific">Shewanella oneidensis (strain ATCC 700550 / JCM 31522 / CIP 106686 / LMG 19005 / NCIMB 14063 / MR-1)</name>
    <dbReference type="NCBI Taxonomy" id="211586"/>
    <lineage>
        <taxon>Bacteria</taxon>
        <taxon>Pseudomonadati</taxon>
        <taxon>Pseudomonadota</taxon>
        <taxon>Gammaproteobacteria</taxon>
        <taxon>Alteromonadales</taxon>
        <taxon>Shewanellaceae</taxon>
        <taxon>Shewanella</taxon>
    </lineage>
</organism>
<evidence type="ECO:0000313" key="3">
    <source>
        <dbReference type="Proteomes" id="UP000008186"/>
    </source>
</evidence>
<accession>Q8E881</accession>
<dbReference type="BioCyc" id="SONE211586:G1GMP-4446-MONOMER"/>